<dbReference type="GO" id="GO:0032259">
    <property type="term" value="P:methylation"/>
    <property type="evidence" value="ECO:0007669"/>
    <property type="project" value="UniProtKB-KW"/>
</dbReference>
<dbReference type="Gene3D" id="1.10.10.10">
    <property type="entry name" value="Winged helix-like DNA-binding domain superfamily/Winged helix DNA-binding domain"/>
    <property type="match status" value="1"/>
</dbReference>
<dbReference type="InterPro" id="IPR052520">
    <property type="entry name" value="ATL_DNA_repair"/>
</dbReference>
<dbReference type="OrthoDB" id="9802228at2"/>
<dbReference type="AlphaFoldDB" id="A0A068NSQ0"/>
<gene>
    <name evidence="4" type="ORF">OP10G_3170</name>
</gene>
<sequence>MDELWELVKKIPRGRVAAYGALGAALSRPVSGYLVGRMMANCPPDVPWWRVVDRHGKMVVAKRDPVAAETQRRRLENEKTEMADEDTVSPSAFIDPDLL</sequence>
<dbReference type="SUPFAM" id="SSF46767">
    <property type="entry name" value="Methylated DNA-protein cysteine methyltransferase, C-terminal domain"/>
    <property type="match status" value="1"/>
</dbReference>
<dbReference type="InterPro" id="IPR036388">
    <property type="entry name" value="WH-like_DNA-bd_sf"/>
</dbReference>
<accession>A0A068NSQ0</accession>
<protein>
    <submittedName>
        <fullName evidence="4">Methylated-DNA--[protein]-cysteine S-methyltransferase</fullName>
    </submittedName>
</protein>
<evidence type="ECO:0000256" key="2">
    <source>
        <dbReference type="SAM" id="MobiDB-lite"/>
    </source>
</evidence>
<keyword evidence="1" id="KW-0227">DNA damage</keyword>
<organism evidence="4 5">
    <name type="scientific">Fimbriimonas ginsengisoli Gsoil 348</name>
    <dbReference type="NCBI Taxonomy" id="661478"/>
    <lineage>
        <taxon>Bacteria</taxon>
        <taxon>Bacillati</taxon>
        <taxon>Armatimonadota</taxon>
        <taxon>Fimbriimonadia</taxon>
        <taxon>Fimbriimonadales</taxon>
        <taxon>Fimbriimonadaceae</taxon>
        <taxon>Fimbriimonas</taxon>
    </lineage>
</organism>
<dbReference type="InterPro" id="IPR036217">
    <property type="entry name" value="MethylDNA_cys_MeTrfase_DNAb"/>
</dbReference>
<keyword evidence="4" id="KW-0489">Methyltransferase</keyword>
<name>A0A068NSQ0_FIMGI</name>
<dbReference type="EMBL" id="CP007139">
    <property type="protein sequence ID" value="AIE86538.1"/>
    <property type="molecule type" value="Genomic_DNA"/>
</dbReference>
<evidence type="ECO:0000313" key="4">
    <source>
        <dbReference type="EMBL" id="AIE86538.1"/>
    </source>
</evidence>
<evidence type="ECO:0000256" key="1">
    <source>
        <dbReference type="ARBA" id="ARBA00022763"/>
    </source>
</evidence>
<feature type="domain" description="Methylated-DNA-[protein]-cysteine S-methyltransferase DNA binding" evidence="3">
    <location>
        <begin position="3"/>
        <end position="79"/>
    </location>
</feature>
<evidence type="ECO:0000259" key="3">
    <source>
        <dbReference type="Pfam" id="PF01035"/>
    </source>
</evidence>
<dbReference type="Pfam" id="PF01035">
    <property type="entry name" value="DNA_binding_1"/>
    <property type="match status" value="1"/>
</dbReference>
<dbReference type="InterPro" id="IPR014048">
    <property type="entry name" value="MethylDNA_cys_MeTrfase_DNA-bd"/>
</dbReference>
<feature type="region of interest" description="Disordered" evidence="2">
    <location>
        <begin position="65"/>
        <end position="99"/>
    </location>
</feature>
<dbReference type="PANTHER" id="PTHR42942:SF1">
    <property type="entry name" value="ALKYLTRANSFERASE-LIKE PROTEIN 1"/>
    <property type="match status" value="1"/>
</dbReference>
<dbReference type="GO" id="GO:0008168">
    <property type="term" value="F:methyltransferase activity"/>
    <property type="evidence" value="ECO:0007669"/>
    <property type="project" value="UniProtKB-KW"/>
</dbReference>
<feature type="compositionally biased region" description="Basic and acidic residues" evidence="2">
    <location>
        <begin position="65"/>
        <end position="82"/>
    </location>
</feature>
<reference evidence="4 5" key="1">
    <citation type="journal article" date="2014" name="PLoS ONE">
        <title>The first complete genome sequence of the class fimbriimonadia in the phylum armatimonadetes.</title>
        <authorList>
            <person name="Hu Z.Y."/>
            <person name="Wang Y.Z."/>
            <person name="Im W.T."/>
            <person name="Wang S.Y."/>
            <person name="Zhao G.P."/>
            <person name="Zheng H.J."/>
            <person name="Quan Z.X."/>
        </authorList>
    </citation>
    <scope>NUCLEOTIDE SEQUENCE [LARGE SCALE GENOMIC DNA]</scope>
    <source>
        <strain evidence="4">Gsoil 348</strain>
    </source>
</reference>
<keyword evidence="5" id="KW-1185">Reference proteome</keyword>
<dbReference type="PANTHER" id="PTHR42942">
    <property type="entry name" value="6-O-METHYLGUANINE DNA METHYLTRANSFERASE"/>
    <property type="match status" value="1"/>
</dbReference>
<keyword evidence="4" id="KW-0808">Transferase</keyword>
<dbReference type="HOGENOM" id="CLU_000445_52_5_0"/>
<dbReference type="GO" id="GO:0006281">
    <property type="term" value="P:DNA repair"/>
    <property type="evidence" value="ECO:0007669"/>
    <property type="project" value="InterPro"/>
</dbReference>
<dbReference type="KEGG" id="fgi:OP10G_3170"/>
<evidence type="ECO:0000313" key="5">
    <source>
        <dbReference type="Proteomes" id="UP000027982"/>
    </source>
</evidence>
<dbReference type="RefSeq" id="WP_025229505.1">
    <property type="nucleotide sequence ID" value="NZ_CP007139.1"/>
</dbReference>
<proteinExistence type="predicted"/>
<dbReference type="Proteomes" id="UP000027982">
    <property type="component" value="Chromosome"/>
</dbReference>